<dbReference type="OrthoDB" id="1450263at2"/>
<evidence type="ECO:0000313" key="2">
    <source>
        <dbReference type="Proteomes" id="UP000297890"/>
    </source>
</evidence>
<reference evidence="1 2" key="1">
    <citation type="journal article" date="2019" name="ISME J.">
        <title>Candidatus Macondimonas diazotrophica, a novel gammaproteobacterial genus dominating crude-oil-contaminated coastal sediments.</title>
        <authorList>
            <person name="Karthikeyan S."/>
            <person name="Konstantinidis K."/>
        </authorList>
    </citation>
    <scope>NUCLEOTIDE SEQUENCE [LARGE SCALE GENOMIC DNA]</scope>
    <source>
        <strain evidence="1 2">KTK01</strain>
    </source>
</reference>
<evidence type="ECO:0000313" key="1">
    <source>
        <dbReference type="EMBL" id="TFZ81637.1"/>
    </source>
</evidence>
<dbReference type="Proteomes" id="UP000297890">
    <property type="component" value="Unassembled WGS sequence"/>
</dbReference>
<protein>
    <submittedName>
        <fullName evidence="1">Uncharacterized protein</fullName>
    </submittedName>
</protein>
<gene>
    <name evidence="1" type="ORF">E4680_11685</name>
</gene>
<dbReference type="AlphaFoldDB" id="A0A4Z0F7I7"/>
<proteinExistence type="predicted"/>
<name>A0A4Z0F7I7_9GAMM</name>
<comment type="caution">
    <text evidence="1">The sequence shown here is derived from an EMBL/GenBank/DDBJ whole genome shotgun (WGS) entry which is preliminary data.</text>
</comment>
<sequence length="83" mass="9086">MKPTEFEEQNCVLRGPEGEDVGDLPCHVGADCVVSVWTPTREELAEINATGRVYLMIMGQTHAPVFVAGCKDDVFFEVSENVA</sequence>
<dbReference type="RefSeq" id="WP_135282602.1">
    <property type="nucleotide sequence ID" value="NZ_SRIO01000018.1"/>
</dbReference>
<keyword evidence="2" id="KW-1185">Reference proteome</keyword>
<dbReference type="EMBL" id="SRIO01000018">
    <property type="protein sequence ID" value="TFZ81637.1"/>
    <property type="molecule type" value="Genomic_DNA"/>
</dbReference>
<organism evidence="1 2">
    <name type="scientific">Candidatus Macondimonas diazotrophica</name>
    <dbReference type="NCBI Taxonomy" id="2305248"/>
    <lineage>
        <taxon>Bacteria</taxon>
        <taxon>Pseudomonadati</taxon>
        <taxon>Pseudomonadota</taxon>
        <taxon>Gammaproteobacteria</taxon>
        <taxon>Chromatiales</taxon>
        <taxon>Ectothiorhodospiraceae</taxon>
        <taxon>Candidatus Macondimonas</taxon>
    </lineage>
</organism>
<accession>A0A4Z0F7I7</accession>